<feature type="domain" description="FAS1" evidence="2">
    <location>
        <begin position="48"/>
        <end position="189"/>
    </location>
</feature>
<dbReference type="Pfam" id="PF02469">
    <property type="entry name" value="Fasciclin"/>
    <property type="match status" value="2"/>
</dbReference>
<sequence length="389" mass="43552">MPLLGLQSFKTQRNRESKITTLKPKTTFRALSPSPMASSFLISLFLLSLVSLSFAQSSDTLMDAAEILSDSGYESMALTLELASKGVIPVTPSLTVFAPADSAFTHSGQPPLTILQYHLLSLAFSYRCLQSLPFGARIPTMLANHSLIITTALSDSRISINNVRVNGSPIYDDGSLIIFGIDHFFNPYFRVSDPKNRTKNVKDRVCVRSNSSYMMELKVDHHHPFDEACAVMRSRGCSVMASLLEMQFIGFKDQSHQTMLTIFAPIDQAMVNQKTNVSEFSSIFRRHIIPCRLRWRDLVDFVDGTELQSNLEGFTIKITGSSKGLRINGVPVILPDMYHNDWLVVHGISEILEGPKHEEKVPESFYGFGNENEENTNTVAHYHFSVFRS</sequence>
<dbReference type="PANTHER" id="PTHR33985">
    <property type="entry name" value="OS02G0491300 PROTEIN-RELATED"/>
    <property type="match status" value="1"/>
</dbReference>
<dbReference type="InterPro" id="IPR052806">
    <property type="entry name" value="Fasciclin-like_AGP"/>
</dbReference>
<dbReference type="PROSITE" id="PS50213">
    <property type="entry name" value="FAS1"/>
    <property type="match status" value="2"/>
</dbReference>
<gene>
    <name evidence="4" type="primary">LOC107429649</name>
</gene>
<evidence type="ECO:0000313" key="3">
    <source>
        <dbReference type="Proteomes" id="UP001652623"/>
    </source>
</evidence>
<evidence type="ECO:0000256" key="1">
    <source>
        <dbReference type="ARBA" id="ARBA00007843"/>
    </source>
</evidence>
<dbReference type="SMART" id="SM00554">
    <property type="entry name" value="FAS1"/>
    <property type="match status" value="2"/>
</dbReference>
<name>A0A6P4AFT7_ZIZJJ</name>
<keyword evidence="3" id="KW-1185">Reference proteome</keyword>
<evidence type="ECO:0000313" key="4">
    <source>
        <dbReference type="RefSeq" id="XP_015895862.4"/>
    </source>
</evidence>
<comment type="similarity">
    <text evidence="1">Belongs to the fasciclin-like AGP family.</text>
</comment>
<dbReference type="KEGG" id="zju:107429649"/>
<dbReference type="InParanoid" id="A0A6P4AFT7"/>
<dbReference type="Proteomes" id="UP001652623">
    <property type="component" value="Chromosome 12"/>
</dbReference>
<protein>
    <submittedName>
        <fullName evidence="4">Fasciclin-like arabinogalactan protein 20</fullName>
    </submittedName>
</protein>
<proteinExistence type="inferred from homology"/>
<dbReference type="GeneID" id="107429649"/>
<dbReference type="AlphaFoldDB" id="A0A6P4AFT7"/>
<dbReference type="SUPFAM" id="SSF82153">
    <property type="entry name" value="FAS1 domain"/>
    <property type="match status" value="2"/>
</dbReference>
<organism evidence="3 4">
    <name type="scientific">Ziziphus jujuba</name>
    <name type="common">Chinese jujube</name>
    <name type="synonym">Ziziphus sativa</name>
    <dbReference type="NCBI Taxonomy" id="326968"/>
    <lineage>
        <taxon>Eukaryota</taxon>
        <taxon>Viridiplantae</taxon>
        <taxon>Streptophyta</taxon>
        <taxon>Embryophyta</taxon>
        <taxon>Tracheophyta</taxon>
        <taxon>Spermatophyta</taxon>
        <taxon>Magnoliopsida</taxon>
        <taxon>eudicotyledons</taxon>
        <taxon>Gunneridae</taxon>
        <taxon>Pentapetalae</taxon>
        <taxon>rosids</taxon>
        <taxon>fabids</taxon>
        <taxon>Rosales</taxon>
        <taxon>Rhamnaceae</taxon>
        <taxon>Paliureae</taxon>
        <taxon>Ziziphus</taxon>
    </lineage>
</organism>
<reference evidence="4" key="1">
    <citation type="submission" date="2025-08" db="UniProtKB">
        <authorList>
            <consortium name="RefSeq"/>
        </authorList>
    </citation>
    <scope>IDENTIFICATION</scope>
    <source>
        <tissue evidence="4">Seedling</tissue>
    </source>
</reference>
<dbReference type="PANTHER" id="PTHR33985:SF17">
    <property type="entry name" value="FASCICLIN-LIKE ARABINOGALACTAN PROTEIN 20"/>
    <property type="match status" value="1"/>
</dbReference>
<dbReference type="InterPro" id="IPR036378">
    <property type="entry name" value="FAS1_dom_sf"/>
</dbReference>
<dbReference type="RefSeq" id="XP_015895862.4">
    <property type="nucleotide sequence ID" value="XM_016040376.4"/>
</dbReference>
<dbReference type="Gene3D" id="2.30.180.10">
    <property type="entry name" value="FAS1 domain"/>
    <property type="match status" value="2"/>
</dbReference>
<dbReference type="InterPro" id="IPR000782">
    <property type="entry name" value="FAS1_domain"/>
</dbReference>
<feature type="domain" description="FAS1" evidence="2">
    <location>
        <begin position="224"/>
        <end position="352"/>
    </location>
</feature>
<evidence type="ECO:0000259" key="2">
    <source>
        <dbReference type="PROSITE" id="PS50213"/>
    </source>
</evidence>
<accession>A0A6P4AFT7</accession>